<dbReference type="SUPFAM" id="SSF57903">
    <property type="entry name" value="FYVE/PHD zinc finger"/>
    <property type="match status" value="1"/>
</dbReference>
<dbReference type="FunFam" id="3.30.1360.220:FF:000001">
    <property type="entry name" value="Zinc finger, FYVE domain-containing 9a"/>
    <property type="match status" value="1"/>
</dbReference>
<dbReference type="InterPro" id="IPR011011">
    <property type="entry name" value="Znf_FYVE_PHD"/>
</dbReference>
<evidence type="ECO:0000256" key="8">
    <source>
        <dbReference type="PIRNR" id="PIRNR037289"/>
    </source>
</evidence>
<keyword evidence="1 8" id="KW-0963">Cytoplasm</keyword>
<dbReference type="Proteomes" id="UP000472275">
    <property type="component" value="Chromosome 12"/>
</dbReference>
<dbReference type="FunFam" id="3.30.40.10:FF:000084">
    <property type="entry name" value="Zinc finger, FYVE domain-containing 9b"/>
    <property type="match status" value="1"/>
</dbReference>
<dbReference type="CDD" id="cd15729">
    <property type="entry name" value="FYVE_endofin"/>
    <property type="match status" value="1"/>
</dbReference>
<dbReference type="Gene3D" id="3.30.500.40">
    <property type="match status" value="1"/>
</dbReference>
<dbReference type="GO" id="GO:0008270">
    <property type="term" value="F:zinc ion binding"/>
    <property type="evidence" value="ECO:0007669"/>
    <property type="project" value="UniProtKB-KW"/>
</dbReference>
<keyword evidence="4 8" id="KW-0967">Endosome</keyword>
<dbReference type="InterPro" id="IPR013083">
    <property type="entry name" value="Znf_RING/FYVE/PHD"/>
</dbReference>
<dbReference type="Pfam" id="PF01363">
    <property type="entry name" value="FYVE"/>
    <property type="match status" value="1"/>
</dbReference>
<keyword evidence="5 9" id="KW-0863">Zinc-finger</keyword>
<dbReference type="CTD" id="9372"/>
<evidence type="ECO:0000256" key="7">
    <source>
        <dbReference type="ARBA" id="ARBA00023136"/>
    </source>
</evidence>
<feature type="region of interest" description="Disordered" evidence="10">
    <location>
        <begin position="298"/>
        <end position="326"/>
    </location>
</feature>
<evidence type="ECO:0000313" key="12">
    <source>
        <dbReference type="Ensembl" id="ENSACCP00020011166.1"/>
    </source>
</evidence>
<dbReference type="Ensembl" id="ENSACCT00020011655.1">
    <property type="protein sequence ID" value="ENSACCP00020011166.1"/>
    <property type="gene ID" value="ENSACCG00020007605.1"/>
</dbReference>
<keyword evidence="2" id="KW-0597">Phosphoprotein</keyword>
<evidence type="ECO:0000259" key="11">
    <source>
        <dbReference type="PROSITE" id="PS50178"/>
    </source>
</evidence>
<dbReference type="InParanoid" id="A0A663EH02"/>
<gene>
    <name evidence="12" type="primary">ZFYVE9</name>
</gene>
<dbReference type="PROSITE" id="PS50178">
    <property type="entry name" value="ZF_FYVE"/>
    <property type="match status" value="1"/>
</dbReference>
<reference evidence="12" key="2">
    <citation type="submission" date="2025-09" db="UniProtKB">
        <authorList>
            <consortium name="Ensembl"/>
        </authorList>
    </citation>
    <scope>IDENTIFICATION</scope>
</reference>
<dbReference type="FunCoup" id="A0A663EH02">
    <property type="interactions" value="771"/>
</dbReference>
<keyword evidence="6" id="KW-0862">Zinc</keyword>
<dbReference type="InterPro" id="IPR017455">
    <property type="entry name" value="Znf_FYVE-rel"/>
</dbReference>
<keyword evidence="3 8" id="KW-0479">Metal-binding</keyword>
<feature type="region of interest" description="Disordered" evidence="10">
    <location>
        <begin position="481"/>
        <end position="501"/>
    </location>
</feature>
<proteinExistence type="predicted"/>
<evidence type="ECO:0000256" key="3">
    <source>
        <dbReference type="ARBA" id="ARBA00022723"/>
    </source>
</evidence>
<dbReference type="Pfam" id="PF11979">
    <property type="entry name" value="SARA_C"/>
    <property type="match status" value="1"/>
</dbReference>
<dbReference type="InterPro" id="IPR022557">
    <property type="entry name" value="SARA-like_C"/>
</dbReference>
<dbReference type="PANTHER" id="PTHR46319">
    <property type="entry name" value="ZINC FINGER FYVE DOMAIN-CONTAINING PROTEIN"/>
    <property type="match status" value="1"/>
</dbReference>
<dbReference type="FunFam" id="4.10.720.10:FF:000001">
    <property type="entry name" value="Zinc finger, FYVE domain-containing 9a"/>
    <property type="match status" value="1"/>
</dbReference>
<dbReference type="InterPro" id="IPR037145">
    <property type="entry name" value="SARA_Smad-bd_sf"/>
</dbReference>
<dbReference type="Gene3D" id="3.30.1360.220">
    <property type="entry name" value="Domain of unknown function (DUF3480), N-terminal subdomain"/>
    <property type="match status" value="1"/>
</dbReference>
<dbReference type="RefSeq" id="XP_029887773.1">
    <property type="nucleotide sequence ID" value="XM_030031913.2"/>
</dbReference>
<dbReference type="RefSeq" id="XP_029887772.1">
    <property type="nucleotide sequence ID" value="XM_030031912.2"/>
</dbReference>
<dbReference type="GO" id="GO:0031901">
    <property type="term" value="C:early endosome membrane"/>
    <property type="evidence" value="ECO:0007669"/>
    <property type="project" value="UniProtKB-SubCell"/>
</dbReference>
<evidence type="ECO:0000256" key="10">
    <source>
        <dbReference type="SAM" id="MobiDB-lite"/>
    </source>
</evidence>
<feature type="region of interest" description="Disordered" evidence="10">
    <location>
        <begin position="598"/>
        <end position="639"/>
    </location>
</feature>
<evidence type="ECO:0000256" key="2">
    <source>
        <dbReference type="ARBA" id="ARBA00022553"/>
    </source>
</evidence>
<dbReference type="OrthoDB" id="5872154at2759"/>
<dbReference type="GO" id="GO:0005545">
    <property type="term" value="F:1-phosphatidylinositol binding"/>
    <property type="evidence" value="ECO:0007669"/>
    <property type="project" value="Ensembl"/>
</dbReference>
<evidence type="ECO:0000256" key="9">
    <source>
        <dbReference type="PROSITE-ProRule" id="PRU00091"/>
    </source>
</evidence>
<evidence type="ECO:0000256" key="4">
    <source>
        <dbReference type="ARBA" id="ARBA00022753"/>
    </source>
</evidence>
<dbReference type="GeneID" id="115348751"/>
<protein>
    <recommendedName>
        <fullName evidence="8">Zinc finger FYVE domain-containing protein</fullName>
    </recommendedName>
</protein>
<accession>A0A663EH02</accession>
<dbReference type="InterPro" id="IPR024608">
    <property type="entry name" value="SARA-like_SBD"/>
</dbReference>
<feature type="domain" description="FYVE-type" evidence="11">
    <location>
        <begin position="689"/>
        <end position="748"/>
    </location>
</feature>
<feature type="compositionally biased region" description="Basic and acidic residues" evidence="10">
    <location>
        <begin position="412"/>
        <end position="421"/>
    </location>
</feature>
<evidence type="ECO:0000313" key="13">
    <source>
        <dbReference type="Proteomes" id="UP000472275"/>
    </source>
</evidence>
<dbReference type="PANTHER" id="PTHR46319:SF2">
    <property type="entry name" value="ZINC FINGER FYVE DOMAIN-CONTAINING PROTEIN 9"/>
    <property type="match status" value="1"/>
</dbReference>
<dbReference type="GO" id="GO:0032991">
    <property type="term" value="C:protein-containing complex"/>
    <property type="evidence" value="ECO:0007669"/>
    <property type="project" value="Ensembl"/>
</dbReference>
<feature type="compositionally biased region" description="Polar residues" evidence="10">
    <location>
        <begin position="624"/>
        <end position="634"/>
    </location>
</feature>
<dbReference type="InterPro" id="IPR035438">
    <property type="entry name" value="SARA/endofin"/>
</dbReference>
<feature type="region of interest" description="Disordered" evidence="10">
    <location>
        <begin position="412"/>
        <end position="433"/>
    </location>
</feature>
<dbReference type="PIRSF" id="PIRSF037289">
    <property type="entry name" value="SARA/endofin"/>
    <property type="match status" value="1"/>
</dbReference>
<dbReference type="InterPro" id="IPR000306">
    <property type="entry name" value="Znf_FYVE"/>
</dbReference>
<dbReference type="GO" id="GO:0005829">
    <property type="term" value="C:cytosol"/>
    <property type="evidence" value="ECO:0007669"/>
    <property type="project" value="UniProtKB-UniRule"/>
</dbReference>
<dbReference type="Gene3D" id="3.30.40.10">
    <property type="entry name" value="Zinc/RING finger domain, C3HC4 (zinc finger)"/>
    <property type="match status" value="1"/>
</dbReference>
<dbReference type="SMART" id="SM00064">
    <property type="entry name" value="FYVE"/>
    <property type="match status" value="1"/>
</dbReference>
<name>A0A663EH02_AQUCH</name>
<evidence type="ECO:0000256" key="5">
    <source>
        <dbReference type="ARBA" id="ARBA00022771"/>
    </source>
</evidence>
<dbReference type="GO" id="GO:0016197">
    <property type="term" value="P:endosomal transport"/>
    <property type="evidence" value="ECO:0007669"/>
    <property type="project" value="TreeGrafter"/>
</dbReference>
<evidence type="ECO:0000256" key="1">
    <source>
        <dbReference type="ARBA" id="ARBA00022490"/>
    </source>
</evidence>
<evidence type="ECO:0000256" key="6">
    <source>
        <dbReference type="ARBA" id="ARBA00022833"/>
    </source>
</evidence>
<keyword evidence="7 8" id="KW-0472">Membrane</keyword>
<organism evidence="12 13">
    <name type="scientific">Aquila chrysaetos chrysaetos</name>
    <dbReference type="NCBI Taxonomy" id="223781"/>
    <lineage>
        <taxon>Eukaryota</taxon>
        <taxon>Metazoa</taxon>
        <taxon>Chordata</taxon>
        <taxon>Craniata</taxon>
        <taxon>Vertebrata</taxon>
        <taxon>Euteleostomi</taxon>
        <taxon>Archelosauria</taxon>
        <taxon>Archosauria</taxon>
        <taxon>Dinosauria</taxon>
        <taxon>Saurischia</taxon>
        <taxon>Theropoda</taxon>
        <taxon>Coelurosauria</taxon>
        <taxon>Aves</taxon>
        <taxon>Neognathae</taxon>
        <taxon>Neoaves</taxon>
        <taxon>Telluraves</taxon>
        <taxon>Accipitrimorphae</taxon>
        <taxon>Accipitriformes</taxon>
        <taxon>Accipitridae</taxon>
        <taxon>Accipitrinae</taxon>
        <taxon>Aquila</taxon>
    </lineage>
</organism>
<dbReference type="KEGG" id="achc:115348751"/>
<dbReference type="GO" id="GO:0007179">
    <property type="term" value="P:transforming growth factor beta receptor signaling pathway"/>
    <property type="evidence" value="ECO:0007669"/>
    <property type="project" value="Ensembl"/>
</dbReference>
<dbReference type="Pfam" id="PF11409">
    <property type="entry name" value="SARA"/>
    <property type="match status" value="1"/>
</dbReference>
<feature type="compositionally biased region" description="Basic and acidic residues" evidence="10">
    <location>
        <begin position="487"/>
        <end position="501"/>
    </location>
</feature>
<sequence>MENYFQAEAYNLDKVLDEFEQNEDAAVSPTLLGAKWNQILDPPSRRLSFNPTVANVNEATTPNECQQRLKSFSLSHSVTTPTGGGDHCANGKDFSTSPETPVMWIDDQAAADDQLIKRNSNRDDQCNTVETGEKKCGNTACLPEEKNVLVVAVMHNCDRRTLQSGDLLDCKNYNSQSLMDTISFTLDNENRQSDQFSVTVNGSTEKDTDTEKQVNRLCTEDDSISNLINASSESLTVACPSSRLKDDFNMSKDAMFSEATTAGINAVTLLQRPVDGTIKMQENCVSVENFTSKAIPQRTDLEAKKSSSGSSNGSLVVEQETTQQLQSRLPGLTETCQPNMAGSGNYKERIVEHFAPEDVSATESEAIECDKNLGTTELLSMAECYPESQEMTNWELTKLNEMSNKQTLGENERLLQTKQPDDACSNSKEGGDGMMEAGIHLKGTGIDELEGSSLSDVMATSASSLSNGCDSYGMQNPVVTHVPKSLPSKEDSVTEEKEIEESKSECYTNVYEQRGNETTEGSGLILNSTGDHIKKNYLHNLCSQVSSMQGQTSPKPVTNLQSISVPFGGARPKQPTNLKLQIPKPLSDHLQNDLVPPNCGGNSKNKNVFGKTQLGDTTDAFPGETSSNASVTDTNGEHLEEYESGVSTSPCLAVAPDSPDNDLRAGQFGAPARKPFTTLGEVAPVWVPDSQAPNCMKCEARFTFTKRRHHCRACGKVFCAACCSLKCKLLYMDRKEARVCVICHSVLMNAQAWENMMSASSQSPNPNNPAEYCSTIPPLQQAQASGALSSPPPTVMVPVGVLKHPGAEVAQPREQRRVWFADGILPNGEVADAAKLTVAGTTSTGTLAVSHDPSKPVTNNTLSAETDNASVFSGNITQVGSPVGSAMNLIPEDGLPPILISTGVKGDYAVEERPSQISVMQQLEDGGPDPLVFVLNANLLSMVKIVNYVNRKCWCFTTKGMHAVGQSEIVILLQCLPDEKCLPKDIFNHFVQLYRDALAGNVVGNLGHSFFSQSFLGSKEHGGFLYVAATYQSLQDLVLPTPPYLFGILIQKWETPWAKVFPIRLMLRLGAEYRLYPCPLFSVRFRKPLFGETGHTIMNLLADFRNYQYTLPVVQGLVVDMEVRKTSIKIPSNRYNEMMKAMNKSNEHVLAGGACFNEKADSHLVCVQNDDGNYQTQAISIHNQPRKVTGASFFVFSGALKSSSGYLAKSSIVEDGVMVQITAENMDSLRQALREMKDFTITCGKVDAEDPQEHVHIQWVEDDKNFSKGVVSPIDGKSMESITSVKIFHGSEYKANGKVIRWTEVFFLENDEQHNGLSDPADHSRLTENVAKAFCLALCPHLKLLKEDGMTKLGLRVTLDSDQVGYQAGSNGQPLPSQYMNDLDSALVPVIHGGACQLSEGPVIMELIFYILENIS</sequence>
<comment type="subcellular location">
    <subcellularLocation>
        <location evidence="8">Cytoplasm</location>
    </subcellularLocation>
    <subcellularLocation>
        <location evidence="8">Early endosome membrane</location>
    </subcellularLocation>
</comment>
<dbReference type="SMART" id="SM01422">
    <property type="entry name" value="SARA"/>
    <property type="match status" value="1"/>
</dbReference>
<dbReference type="GO" id="GO:0019904">
    <property type="term" value="F:protein domain specific binding"/>
    <property type="evidence" value="ECO:0007669"/>
    <property type="project" value="Ensembl"/>
</dbReference>
<keyword evidence="13" id="KW-1185">Reference proteome</keyword>
<reference evidence="12" key="1">
    <citation type="submission" date="2025-08" db="UniProtKB">
        <authorList>
            <consortium name="Ensembl"/>
        </authorList>
    </citation>
    <scope>IDENTIFICATION</scope>
</reference>
<dbReference type="FunFam" id="3.30.500.40:FF:000001">
    <property type="entry name" value="Zinc finger, FYVE domain-containing 9a"/>
    <property type="match status" value="1"/>
</dbReference>
<dbReference type="SMART" id="SM01421">
    <property type="entry name" value="DUF3480"/>
    <property type="match status" value="1"/>
</dbReference>
<dbReference type="Gene3D" id="4.10.720.10">
    <property type="entry name" value="Smad anchor for receptor activation, Smad-binding domain"/>
    <property type="match status" value="1"/>
</dbReference>
<dbReference type="GeneTree" id="ENSGT00940000154290"/>